<accession>A0A369PSQ6</accession>
<feature type="domain" description="MurNAc-LAA" evidence="1">
    <location>
        <begin position="109"/>
        <end position="233"/>
    </location>
</feature>
<dbReference type="RefSeq" id="WP_115403612.1">
    <property type="nucleotide sequence ID" value="NZ_QPKV01000006.1"/>
</dbReference>
<reference evidence="2 3" key="1">
    <citation type="submission" date="2018-07" db="EMBL/GenBank/DDBJ databases">
        <title>Pedobacter sp. nov., isolated from soil.</title>
        <authorList>
            <person name="Zhou L.Y."/>
            <person name="Du Z.J."/>
        </authorList>
    </citation>
    <scope>NUCLEOTIDE SEQUENCE [LARGE SCALE GENOMIC DNA]</scope>
    <source>
        <strain evidence="2 3">JDX94</strain>
    </source>
</reference>
<name>A0A369PSQ6_9SPHI</name>
<proteinExistence type="predicted"/>
<dbReference type="GO" id="GO:0008745">
    <property type="term" value="F:N-acetylmuramoyl-L-alanine amidase activity"/>
    <property type="evidence" value="ECO:0007669"/>
    <property type="project" value="InterPro"/>
</dbReference>
<dbReference type="SUPFAM" id="SSF53187">
    <property type="entry name" value="Zn-dependent exopeptidases"/>
    <property type="match status" value="1"/>
</dbReference>
<evidence type="ECO:0000313" key="2">
    <source>
        <dbReference type="EMBL" id="RDC55573.1"/>
    </source>
</evidence>
<sequence>MKILFSITTTAIAIFLISFSINPLKPKWVIVWQPSHQTDTGVDFSEAKTCNAIADAAMESKPKLKEFKVWSLGKPNLHHDNAGSNTVKAHTSDVVEGKISGYAYELEESNKKKPDVFIAIHNNGGTKRHAIWGFVHEGDAYEEENKLLAGRLIAAVSAATDLENRGVLLDSSTGRNDYVCKNTGKKSFYSLDENINTAKYRVLLEIGDNGVSKAFLEDPANQKKIGKAIKEELAKWLAEKK</sequence>
<evidence type="ECO:0000259" key="1">
    <source>
        <dbReference type="Pfam" id="PF01520"/>
    </source>
</evidence>
<dbReference type="Gene3D" id="3.40.630.40">
    <property type="entry name" value="Zn-dependent exopeptidases"/>
    <property type="match status" value="1"/>
</dbReference>
<dbReference type="InterPro" id="IPR002508">
    <property type="entry name" value="MurNAc-LAA_cat"/>
</dbReference>
<comment type="caution">
    <text evidence="2">The sequence shown here is derived from an EMBL/GenBank/DDBJ whole genome shotgun (WGS) entry which is preliminary data.</text>
</comment>
<dbReference type="EMBL" id="QPKV01000006">
    <property type="protein sequence ID" value="RDC55573.1"/>
    <property type="molecule type" value="Genomic_DNA"/>
</dbReference>
<organism evidence="2 3">
    <name type="scientific">Pedobacter chinensis</name>
    <dbReference type="NCBI Taxonomy" id="2282421"/>
    <lineage>
        <taxon>Bacteria</taxon>
        <taxon>Pseudomonadati</taxon>
        <taxon>Bacteroidota</taxon>
        <taxon>Sphingobacteriia</taxon>
        <taxon>Sphingobacteriales</taxon>
        <taxon>Sphingobacteriaceae</taxon>
        <taxon>Pedobacter</taxon>
    </lineage>
</organism>
<protein>
    <recommendedName>
        <fullName evidence="1">MurNAc-LAA domain-containing protein</fullName>
    </recommendedName>
</protein>
<dbReference type="Pfam" id="PF01520">
    <property type="entry name" value="Amidase_3"/>
    <property type="match status" value="1"/>
</dbReference>
<evidence type="ECO:0000313" key="3">
    <source>
        <dbReference type="Proteomes" id="UP000253961"/>
    </source>
</evidence>
<gene>
    <name evidence="2" type="ORF">DU508_14930</name>
</gene>
<dbReference type="AlphaFoldDB" id="A0A369PSQ6"/>
<keyword evidence="3" id="KW-1185">Reference proteome</keyword>
<dbReference type="Proteomes" id="UP000253961">
    <property type="component" value="Unassembled WGS sequence"/>
</dbReference>
<dbReference type="GO" id="GO:0009253">
    <property type="term" value="P:peptidoglycan catabolic process"/>
    <property type="evidence" value="ECO:0007669"/>
    <property type="project" value="InterPro"/>
</dbReference>
<dbReference type="OrthoDB" id="754980at2"/>